<evidence type="ECO:0000313" key="2">
    <source>
        <dbReference type="Proteomes" id="UP000054721"/>
    </source>
</evidence>
<dbReference type="AlphaFoldDB" id="A0A0V1L0S7"/>
<comment type="caution">
    <text evidence="1">The sequence shown here is derived from an EMBL/GenBank/DDBJ whole genome shotgun (WGS) entry which is preliminary data.</text>
</comment>
<accession>A0A0V1L0S7</accession>
<sequence>MRHISICYLGLKNKTTTIIILVLYICSKERQLIKTIFNTSCKITQPAANLLLTVAMVRRNLLAFSSDSGGLAGLKRGNMKNY</sequence>
<name>A0A0V1L0S7_9BILA</name>
<proteinExistence type="predicted"/>
<reference evidence="1 2" key="1">
    <citation type="submission" date="2015-05" db="EMBL/GenBank/DDBJ databases">
        <title>Evolution of Trichinella species and genotypes.</title>
        <authorList>
            <person name="Korhonen P.K."/>
            <person name="Edoardo P."/>
            <person name="Giuseppe L.R."/>
            <person name="Gasser R.B."/>
        </authorList>
    </citation>
    <scope>NUCLEOTIDE SEQUENCE [LARGE SCALE GENOMIC DNA]</scope>
    <source>
        <strain evidence="1">ISS10</strain>
    </source>
</reference>
<dbReference type="OrthoDB" id="10538369at2759"/>
<evidence type="ECO:0000313" key="1">
    <source>
        <dbReference type="EMBL" id="KRZ52860.1"/>
    </source>
</evidence>
<protein>
    <submittedName>
        <fullName evidence="1">Uncharacterized protein</fullName>
    </submittedName>
</protein>
<dbReference type="Proteomes" id="UP000054721">
    <property type="component" value="Unassembled WGS sequence"/>
</dbReference>
<gene>
    <name evidence="1" type="ORF">T02_2562</name>
</gene>
<keyword evidence="2" id="KW-1185">Reference proteome</keyword>
<dbReference type="EMBL" id="JYDW01000181">
    <property type="protein sequence ID" value="KRZ52860.1"/>
    <property type="molecule type" value="Genomic_DNA"/>
</dbReference>
<organism evidence="1 2">
    <name type="scientific">Trichinella nativa</name>
    <dbReference type="NCBI Taxonomy" id="6335"/>
    <lineage>
        <taxon>Eukaryota</taxon>
        <taxon>Metazoa</taxon>
        <taxon>Ecdysozoa</taxon>
        <taxon>Nematoda</taxon>
        <taxon>Enoplea</taxon>
        <taxon>Dorylaimia</taxon>
        <taxon>Trichinellida</taxon>
        <taxon>Trichinellidae</taxon>
        <taxon>Trichinella</taxon>
    </lineage>
</organism>